<accession>A9VBM4</accession>
<dbReference type="OMA" id="VQTNIVI"/>
<sequence length="390" mass="41791">MLRCIGSQTIIARGLALSGARVPGGVRRRPVRRRYHLLSPTTANAGSADNLIDLRSDTVTRPSQAMREAVLTAEVGDDVYGEDPTVTALERRAAQLLGKEAALFVPTGCMGNNIAIATHCQRGDELICGRSSHIFNYEGGAASVLFGVSMHTLDNRADGSLDLQQAERFAVRPDDQHFPRTSLLCLEDTHNMCGGRRLAADFTAQARAFCDRHGLQMHLDGARVCNAAVAAGVPLDEYVRAYDTVNVCLSKALGAPVGSVLTGPADFIRRARRTRKLLGGGMRQAGVIACAGLLALDNIERLAVDHGHARAFAAALASNPKFEVLPVDTNIVIFRPRDTAGLSGPEVISAFGKANIRLIHGIDTFHVRAVFHLDITPEMVDRACDVAATL</sequence>
<dbReference type="Gene3D" id="3.90.1150.10">
    <property type="entry name" value="Aspartate Aminotransferase, domain 1"/>
    <property type="match status" value="1"/>
</dbReference>
<dbReference type="FunFam" id="3.40.640.10:FF:000030">
    <property type="entry name" value="Low-specificity L-threonine aldolase"/>
    <property type="match status" value="1"/>
</dbReference>
<dbReference type="SUPFAM" id="SSF53383">
    <property type="entry name" value="PLP-dependent transferases"/>
    <property type="match status" value="1"/>
</dbReference>
<protein>
    <recommendedName>
        <fullName evidence="6">Aromatic amino acid beta-eliminating lyase/threonine aldolase domain-containing protein</fullName>
    </recommendedName>
</protein>
<dbReference type="eggNOG" id="KOG1368">
    <property type="taxonomic scope" value="Eukaryota"/>
</dbReference>
<reference evidence="7 8" key="1">
    <citation type="journal article" date="2008" name="Nature">
        <title>The genome of the choanoflagellate Monosiga brevicollis and the origin of metazoans.</title>
        <authorList>
            <consortium name="JGI Sequencing"/>
            <person name="King N."/>
            <person name="Westbrook M.J."/>
            <person name="Young S.L."/>
            <person name="Kuo A."/>
            <person name="Abedin M."/>
            <person name="Chapman J."/>
            <person name="Fairclough S."/>
            <person name="Hellsten U."/>
            <person name="Isogai Y."/>
            <person name="Letunic I."/>
            <person name="Marr M."/>
            <person name="Pincus D."/>
            <person name="Putnam N."/>
            <person name="Rokas A."/>
            <person name="Wright K.J."/>
            <person name="Zuzow R."/>
            <person name="Dirks W."/>
            <person name="Good M."/>
            <person name="Goodstein D."/>
            <person name="Lemons D."/>
            <person name="Li W."/>
            <person name="Lyons J.B."/>
            <person name="Morris A."/>
            <person name="Nichols S."/>
            <person name="Richter D.J."/>
            <person name="Salamov A."/>
            <person name="Bork P."/>
            <person name="Lim W.A."/>
            <person name="Manning G."/>
            <person name="Miller W.T."/>
            <person name="McGinnis W."/>
            <person name="Shapiro H."/>
            <person name="Tjian R."/>
            <person name="Grigoriev I.V."/>
            <person name="Rokhsar D."/>
        </authorList>
    </citation>
    <scope>NUCLEOTIDE SEQUENCE [LARGE SCALE GENOMIC DNA]</scope>
    <source>
        <strain evidence="8">MX1 / ATCC 50154</strain>
    </source>
</reference>
<keyword evidence="4" id="KW-0456">Lyase</keyword>
<evidence type="ECO:0000259" key="6">
    <source>
        <dbReference type="Pfam" id="PF01212"/>
    </source>
</evidence>
<dbReference type="NCBIfam" id="NF041359">
    <property type="entry name" value="GntG_guanitoxin"/>
    <property type="match status" value="1"/>
</dbReference>
<evidence type="ECO:0000256" key="3">
    <source>
        <dbReference type="ARBA" id="ARBA00022898"/>
    </source>
</evidence>
<keyword evidence="8" id="KW-1185">Reference proteome</keyword>
<dbReference type="Pfam" id="PF01212">
    <property type="entry name" value="Beta_elim_lyase"/>
    <property type="match status" value="1"/>
</dbReference>
<evidence type="ECO:0000256" key="4">
    <source>
        <dbReference type="ARBA" id="ARBA00023239"/>
    </source>
</evidence>
<comment type="similarity">
    <text evidence="2">Belongs to the threonine aldolase family.</text>
</comment>
<evidence type="ECO:0000256" key="2">
    <source>
        <dbReference type="ARBA" id="ARBA00006966"/>
    </source>
</evidence>
<organism evidence="7 8">
    <name type="scientific">Monosiga brevicollis</name>
    <name type="common">Choanoflagellate</name>
    <dbReference type="NCBI Taxonomy" id="81824"/>
    <lineage>
        <taxon>Eukaryota</taxon>
        <taxon>Choanoflagellata</taxon>
        <taxon>Craspedida</taxon>
        <taxon>Salpingoecidae</taxon>
        <taxon>Monosiga</taxon>
    </lineage>
</organism>
<dbReference type="InterPro" id="IPR015422">
    <property type="entry name" value="PyrdxlP-dep_Trfase_small"/>
</dbReference>
<keyword evidence="3" id="KW-0663">Pyridoxal phosphate</keyword>
<dbReference type="EMBL" id="CH991577">
    <property type="protein sequence ID" value="EDQ85088.1"/>
    <property type="molecule type" value="Genomic_DNA"/>
</dbReference>
<feature type="domain" description="Aromatic amino acid beta-eliminating lyase/threonine aldolase" evidence="6">
    <location>
        <begin position="53"/>
        <end position="335"/>
    </location>
</feature>
<dbReference type="GO" id="GO:0006545">
    <property type="term" value="P:glycine biosynthetic process"/>
    <property type="evidence" value="ECO:0000318"/>
    <property type="project" value="GO_Central"/>
</dbReference>
<dbReference type="AlphaFoldDB" id="A9VBM4"/>
<proteinExistence type="inferred from homology"/>
<comment type="cofactor">
    <cofactor evidence="1">
        <name>pyridoxal 5'-phosphate</name>
        <dbReference type="ChEBI" id="CHEBI:597326"/>
    </cofactor>
</comment>
<dbReference type="PIRSF" id="PIRSF017617">
    <property type="entry name" value="Thr_aldolase"/>
    <property type="match status" value="1"/>
</dbReference>
<dbReference type="InterPro" id="IPR001597">
    <property type="entry name" value="ArAA_b-elim_lyase/Thr_aldolase"/>
</dbReference>
<dbReference type="NCBIfam" id="NF007825">
    <property type="entry name" value="PRK10534.1"/>
    <property type="match status" value="1"/>
</dbReference>
<dbReference type="Proteomes" id="UP000001357">
    <property type="component" value="Unassembled WGS sequence"/>
</dbReference>
<dbReference type="STRING" id="81824.A9VBM4"/>
<dbReference type="Gene3D" id="3.40.640.10">
    <property type="entry name" value="Type I PLP-dependent aspartate aminotransferase-like (Major domain)"/>
    <property type="match status" value="1"/>
</dbReference>
<feature type="modified residue" description="N6-(pyridoxal phosphate)lysine" evidence="5">
    <location>
        <position position="251"/>
    </location>
</feature>
<dbReference type="GO" id="GO:0005829">
    <property type="term" value="C:cytosol"/>
    <property type="evidence" value="ECO:0000318"/>
    <property type="project" value="GO_Central"/>
</dbReference>
<dbReference type="InterPro" id="IPR015421">
    <property type="entry name" value="PyrdxlP-dep_Trfase_major"/>
</dbReference>
<evidence type="ECO:0000313" key="8">
    <source>
        <dbReference type="Proteomes" id="UP000001357"/>
    </source>
</evidence>
<dbReference type="InParanoid" id="A9VBM4"/>
<dbReference type="PANTHER" id="PTHR48097:SF9">
    <property type="entry name" value="L-THREONINE ALDOLASE"/>
    <property type="match status" value="1"/>
</dbReference>
<gene>
    <name evidence="7" type="ORF">MONBRDRAFT_29618</name>
</gene>
<evidence type="ECO:0000313" key="7">
    <source>
        <dbReference type="EMBL" id="EDQ85088.1"/>
    </source>
</evidence>
<dbReference type="KEGG" id="mbr:MONBRDRAFT_29618"/>
<dbReference type="InterPro" id="IPR015424">
    <property type="entry name" value="PyrdxlP-dep_Trfase"/>
</dbReference>
<dbReference type="PANTHER" id="PTHR48097">
    <property type="entry name" value="L-THREONINE ALDOLASE-RELATED"/>
    <property type="match status" value="1"/>
</dbReference>
<dbReference type="RefSeq" id="XP_001750092.1">
    <property type="nucleotide sequence ID" value="XM_001750040.1"/>
</dbReference>
<dbReference type="GO" id="GO:0006567">
    <property type="term" value="P:L-threonine catabolic process"/>
    <property type="evidence" value="ECO:0000318"/>
    <property type="project" value="GO_Central"/>
</dbReference>
<evidence type="ECO:0000256" key="1">
    <source>
        <dbReference type="ARBA" id="ARBA00001933"/>
    </source>
</evidence>
<name>A9VBM4_MONBE</name>
<evidence type="ECO:0000256" key="5">
    <source>
        <dbReference type="PIRSR" id="PIRSR017617-1"/>
    </source>
</evidence>
<dbReference type="GeneID" id="5895323"/>
<dbReference type="InterPro" id="IPR023603">
    <property type="entry name" value="Low_specificity_L-TA-like"/>
</dbReference>
<dbReference type="GO" id="GO:0008732">
    <property type="term" value="F:L-allo-threonine aldolase activity"/>
    <property type="evidence" value="ECO:0000318"/>
    <property type="project" value="GO_Central"/>
</dbReference>